<comment type="subcellular location">
    <subcellularLocation>
        <location evidence="1 3">Nucleus</location>
    </subcellularLocation>
</comment>
<dbReference type="Pfam" id="PF06203">
    <property type="entry name" value="CCT"/>
    <property type="match status" value="1"/>
</dbReference>
<proteinExistence type="predicted"/>
<evidence type="ECO:0000256" key="2">
    <source>
        <dbReference type="ARBA" id="ARBA00023242"/>
    </source>
</evidence>
<evidence type="ECO:0000256" key="1">
    <source>
        <dbReference type="ARBA" id="ARBA00004123"/>
    </source>
</evidence>
<protein>
    <recommendedName>
        <fullName evidence="4">CCT domain-containing protein</fullName>
    </recommendedName>
</protein>
<dbReference type="InterPro" id="IPR045281">
    <property type="entry name" value="CONSTANS-like"/>
</dbReference>
<keyword evidence="6" id="KW-1185">Reference proteome</keyword>
<dbReference type="GO" id="GO:0009909">
    <property type="term" value="P:regulation of flower development"/>
    <property type="evidence" value="ECO:0007669"/>
    <property type="project" value="InterPro"/>
</dbReference>
<dbReference type="GO" id="GO:0003700">
    <property type="term" value="F:DNA-binding transcription factor activity"/>
    <property type="evidence" value="ECO:0007669"/>
    <property type="project" value="TreeGrafter"/>
</dbReference>
<dbReference type="Proteomes" id="UP001454036">
    <property type="component" value="Unassembled WGS sequence"/>
</dbReference>
<reference evidence="5 6" key="1">
    <citation type="submission" date="2024-01" db="EMBL/GenBank/DDBJ databases">
        <title>The complete chloroplast genome sequence of Lithospermum erythrorhizon: insights into the phylogenetic relationship among Boraginaceae species and the maternal lineages of purple gromwells.</title>
        <authorList>
            <person name="Okada T."/>
            <person name="Watanabe K."/>
        </authorList>
    </citation>
    <scope>NUCLEOTIDE SEQUENCE [LARGE SCALE GENOMIC DNA]</scope>
</reference>
<name>A0AAV3RMV9_LITER</name>
<evidence type="ECO:0000313" key="6">
    <source>
        <dbReference type="Proteomes" id="UP001454036"/>
    </source>
</evidence>
<dbReference type="GO" id="GO:0005634">
    <property type="term" value="C:nucleus"/>
    <property type="evidence" value="ECO:0007669"/>
    <property type="project" value="UniProtKB-SubCell"/>
</dbReference>
<evidence type="ECO:0000259" key="4">
    <source>
        <dbReference type="PROSITE" id="PS51017"/>
    </source>
</evidence>
<accession>A0AAV3RMV9</accession>
<evidence type="ECO:0000256" key="3">
    <source>
        <dbReference type="PROSITE-ProRule" id="PRU00357"/>
    </source>
</evidence>
<comment type="caution">
    <text evidence="5">The sequence shown here is derived from an EMBL/GenBank/DDBJ whole genome shotgun (WGS) entry which is preliminary data.</text>
</comment>
<dbReference type="EMBL" id="BAABME010010174">
    <property type="protein sequence ID" value="GAA0176510.1"/>
    <property type="molecule type" value="Genomic_DNA"/>
</dbReference>
<sequence>MLQGMINHQEQPGINDICGAIDFNTSSNNYTVSPPQTQFHSQQEQFDIASLNNQIQHATTNMVMNASSLNHHQYINNISGPPVVPLMAQQLPPLYEDECLSSVPSYMRNFNSSMPHCPLIDPTMGSYLPNAQSIDHSGALTGAGLYLASELAPHESDYQVFNCTNDLQPFSNKNQHLIKGCSSSSPLTPEIPKLDDSTFKVGKLSVEEKREKIHRYLKKRNERNFNKKIKRNINWVACRKTLADSRPRVRGRFAKNDELMEAARAALMQHEEDTDEECRQMVSVKEEKEQDMVDTSNIFAHLSGVNSFKCNNSINPILTNLFVSSKPTKKQF</sequence>
<organism evidence="5 6">
    <name type="scientific">Lithospermum erythrorhizon</name>
    <name type="common">Purple gromwell</name>
    <name type="synonym">Lithospermum officinale var. erythrorhizon</name>
    <dbReference type="NCBI Taxonomy" id="34254"/>
    <lineage>
        <taxon>Eukaryota</taxon>
        <taxon>Viridiplantae</taxon>
        <taxon>Streptophyta</taxon>
        <taxon>Embryophyta</taxon>
        <taxon>Tracheophyta</taxon>
        <taxon>Spermatophyta</taxon>
        <taxon>Magnoliopsida</taxon>
        <taxon>eudicotyledons</taxon>
        <taxon>Gunneridae</taxon>
        <taxon>Pentapetalae</taxon>
        <taxon>asterids</taxon>
        <taxon>lamiids</taxon>
        <taxon>Boraginales</taxon>
        <taxon>Boraginaceae</taxon>
        <taxon>Boraginoideae</taxon>
        <taxon>Lithospermeae</taxon>
        <taxon>Lithospermum</taxon>
    </lineage>
</organism>
<dbReference type="PANTHER" id="PTHR31319">
    <property type="entry name" value="ZINC FINGER PROTEIN CONSTANS-LIKE 4"/>
    <property type="match status" value="1"/>
</dbReference>
<dbReference type="InterPro" id="IPR010402">
    <property type="entry name" value="CCT_domain"/>
</dbReference>
<keyword evidence="2 3" id="KW-0539">Nucleus</keyword>
<dbReference type="PANTHER" id="PTHR31319:SF110">
    <property type="entry name" value="CCT MOTIF FAMILY PROTEIN"/>
    <property type="match status" value="1"/>
</dbReference>
<gene>
    <name evidence="5" type="ORF">LIER_29487</name>
</gene>
<evidence type="ECO:0000313" key="5">
    <source>
        <dbReference type="EMBL" id="GAA0176510.1"/>
    </source>
</evidence>
<dbReference type="AlphaFoldDB" id="A0AAV3RMV9"/>
<feature type="domain" description="CCT" evidence="4">
    <location>
        <begin position="209"/>
        <end position="256"/>
    </location>
</feature>
<dbReference type="PROSITE" id="PS51017">
    <property type="entry name" value="CCT"/>
    <property type="match status" value="1"/>
</dbReference>